<name>A0ABS7BMP6_9SPHN</name>
<evidence type="ECO:0000256" key="1">
    <source>
        <dbReference type="SAM" id="SignalP"/>
    </source>
</evidence>
<sequence length="197" mass="20277">MNKRMLSGVALVGAAVTASPASAVTTLFEFSGAITSQTGSVPFDPARSYVGESFSGQVRFDPEVAYEGHMSAFDRISVIVIGDQLTIDTPNDSAFSTVYANGDRFIGIPPFNPVQFSSGSATSSCAGSGGVTITGPTTMSFSFGCFSGGARLSGSGTYRVAGGAAGAVPEPATWLTMILGFAAIGYSMRRKTILRHV</sequence>
<dbReference type="Pfam" id="PF07589">
    <property type="entry name" value="PEP-CTERM"/>
    <property type="match status" value="1"/>
</dbReference>
<dbReference type="NCBIfam" id="TIGR02595">
    <property type="entry name" value="PEP_CTERM"/>
    <property type="match status" value="1"/>
</dbReference>
<accession>A0ABS7BMP6</accession>
<evidence type="ECO:0000313" key="4">
    <source>
        <dbReference type="Proteomes" id="UP000759103"/>
    </source>
</evidence>
<keyword evidence="4" id="KW-1185">Reference proteome</keyword>
<gene>
    <name evidence="3" type="ORF">KZ820_08340</name>
</gene>
<dbReference type="Proteomes" id="UP000759103">
    <property type="component" value="Unassembled WGS sequence"/>
</dbReference>
<feature type="signal peptide" evidence="1">
    <location>
        <begin position="1"/>
        <end position="23"/>
    </location>
</feature>
<dbReference type="InterPro" id="IPR013424">
    <property type="entry name" value="Ice-binding_C"/>
</dbReference>
<protein>
    <submittedName>
        <fullName evidence="3">PEPxxWA-CTERM sorting domain-containing protein</fullName>
    </submittedName>
</protein>
<dbReference type="RefSeq" id="WP_219748202.1">
    <property type="nucleotide sequence ID" value="NZ_JAHXZN010000002.1"/>
</dbReference>
<evidence type="ECO:0000259" key="2">
    <source>
        <dbReference type="Pfam" id="PF07589"/>
    </source>
</evidence>
<evidence type="ECO:0000313" key="3">
    <source>
        <dbReference type="EMBL" id="MBW6530742.1"/>
    </source>
</evidence>
<feature type="chain" id="PRO_5045487393" evidence="1">
    <location>
        <begin position="24"/>
        <end position="197"/>
    </location>
</feature>
<keyword evidence="1" id="KW-0732">Signal</keyword>
<reference evidence="3 4" key="1">
    <citation type="submission" date="2021-07" db="EMBL/GenBank/DDBJ databases">
        <title>Sphingomonas sp.</title>
        <authorList>
            <person name="Feng G."/>
            <person name="Li J."/>
            <person name="Pan M."/>
        </authorList>
    </citation>
    <scope>NUCLEOTIDE SEQUENCE [LARGE SCALE GENOMIC DNA]</scope>
    <source>
        <strain evidence="3 4">RRHST34</strain>
    </source>
</reference>
<comment type="caution">
    <text evidence="3">The sequence shown here is derived from an EMBL/GenBank/DDBJ whole genome shotgun (WGS) entry which is preliminary data.</text>
</comment>
<organism evidence="3 4">
    <name type="scientific">Sphingomonas citri</name>
    <dbReference type="NCBI Taxonomy" id="2862499"/>
    <lineage>
        <taxon>Bacteria</taxon>
        <taxon>Pseudomonadati</taxon>
        <taxon>Pseudomonadota</taxon>
        <taxon>Alphaproteobacteria</taxon>
        <taxon>Sphingomonadales</taxon>
        <taxon>Sphingomonadaceae</taxon>
        <taxon>Sphingomonas</taxon>
    </lineage>
</organism>
<proteinExistence type="predicted"/>
<dbReference type="EMBL" id="JAHXZN010000002">
    <property type="protein sequence ID" value="MBW6530742.1"/>
    <property type="molecule type" value="Genomic_DNA"/>
</dbReference>
<feature type="domain" description="Ice-binding protein C-terminal" evidence="2">
    <location>
        <begin position="167"/>
        <end position="191"/>
    </location>
</feature>
<dbReference type="NCBIfam" id="NF035944">
    <property type="entry name" value="PEPxxWA-CTERM"/>
    <property type="match status" value="1"/>
</dbReference>